<organism evidence="5 6">
    <name type="scientific">candidate division WS5 bacterium</name>
    <dbReference type="NCBI Taxonomy" id="2093353"/>
    <lineage>
        <taxon>Bacteria</taxon>
        <taxon>candidate division WS5</taxon>
    </lineage>
</organism>
<evidence type="ECO:0000259" key="4">
    <source>
        <dbReference type="PROSITE" id="PS51462"/>
    </source>
</evidence>
<dbReference type="PROSITE" id="PS00893">
    <property type="entry name" value="NUDIX_BOX"/>
    <property type="match status" value="1"/>
</dbReference>
<comment type="caution">
    <text evidence="5">The sequence shown here is derived from an EMBL/GenBank/DDBJ whole genome shotgun (WGS) entry which is preliminary data.</text>
</comment>
<comment type="similarity">
    <text evidence="3">Belongs to the Nudix hydrolase family.</text>
</comment>
<dbReference type="Pfam" id="PF00293">
    <property type="entry name" value="NUDIX"/>
    <property type="match status" value="1"/>
</dbReference>
<evidence type="ECO:0000256" key="2">
    <source>
        <dbReference type="ARBA" id="ARBA00022801"/>
    </source>
</evidence>
<feature type="domain" description="Nudix hydrolase" evidence="4">
    <location>
        <begin position="2"/>
        <end position="138"/>
    </location>
</feature>
<dbReference type="Gene3D" id="3.90.79.10">
    <property type="entry name" value="Nucleoside Triphosphate Pyrophosphohydrolase"/>
    <property type="match status" value="1"/>
</dbReference>
<evidence type="ECO:0000256" key="1">
    <source>
        <dbReference type="ARBA" id="ARBA00001946"/>
    </source>
</evidence>
<proteinExistence type="inferred from homology"/>
<sequence length="139" mass="16303">MEKIKRVRSVIIRDKKVLAIKRTKPEAIYWVIPGGGTKESETNEQALMREVREELGVDIKIKDLLLEMPSRKLETIGQKEYFYYCEILSGVLGSGQGPEFKRDSQYVGKYDIEWLDIANLNNFDLRPEEIKNLIYNRYK</sequence>
<evidence type="ECO:0000313" key="5">
    <source>
        <dbReference type="EMBL" id="RJO60277.1"/>
    </source>
</evidence>
<keyword evidence="2 3" id="KW-0378">Hydrolase</keyword>
<evidence type="ECO:0000313" key="6">
    <source>
        <dbReference type="Proteomes" id="UP000285655"/>
    </source>
</evidence>
<comment type="cofactor">
    <cofactor evidence="1">
        <name>Mg(2+)</name>
        <dbReference type="ChEBI" id="CHEBI:18420"/>
    </cofactor>
</comment>
<dbReference type="InterPro" id="IPR020476">
    <property type="entry name" value="Nudix_hydrolase"/>
</dbReference>
<dbReference type="Proteomes" id="UP000285655">
    <property type="component" value="Unassembled WGS sequence"/>
</dbReference>
<dbReference type="SUPFAM" id="SSF55811">
    <property type="entry name" value="Nudix"/>
    <property type="match status" value="1"/>
</dbReference>
<dbReference type="AlphaFoldDB" id="A0A419DAZ8"/>
<protein>
    <submittedName>
        <fullName evidence="5">NUDIX domain-containing protein</fullName>
    </submittedName>
</protein>
<dbReference type="InterPro" id="IPR015797">
    <property type="entry name" value="NUDIX_hydrolase-like_dom_sf"/>
</dbReference>
<reference evidence="5 6" key="1">
    <citation type="journal article" date="2017" name="ISME J.">
        <title>Energy and carbon metabolisms in a deep terrestrial subsurface fluid microbial community.</title>
        <authorList>
            <person name="Momper L."/>
            <person name="Jungbluth S.P."/>
            <person name="Lee M.D."/>
            <person name="Amend J.P."/>
        </authorList>
    </citation>
    <scope>NUCLEOTIDE SEQUENCE [LARGE SCALE GENOMIC DNA]</scope>
    <source>
        <strain evidence="5">SURF_29</strain>
    </source>
</reference>
<dbReference type="PRINTS" id="PR00502">
    <property type="entry name" value="NUDIXFAMILY"/>
</dbReference>
<name>A0A419DAZ8_9BACT</name>
<evidence type="ECO:0000256" key="3">
    <source>
        <dbReference type="RuleBase" id="RU003476"/>
    </source>
</evidence>
<dbReference type="PANTHER" id="PTHR43046">
    <property type="entry name" value="GDP-MANNOSE MANNOSYL HYDROLASE"/>
    <property type="match status" value="1"/>
</dbReference>
<dbReference type="PROSITE" id="PS51462">
    <property type="entry name" value="NUDIX"/>
    <property type="match status" value="1"/>
</dbReference>
<accession>A0A419DAZ8</accession>
<dbReference type="EMBL" id="QZJW01000049">
    <property type="protein sequence ID" value="RJO60277.1"/>
    <property type="molecule type" value="Genomic_DNA"/>
</dbReference>
<dbReference type="InterPro" id="IPR020084">
    <property type="entry name" value="NUDIX_hydrolase_CS"/>
</dbReference>
<dbReference type="GO" id="GO:0016787">
    <property type="term" value="F:hydrolase activity"/>
    <property type="evidence" value="ECO:0007669"/>
    <property type="project" value="UniProtKB-KW"/>
</dbReference>
<dbReference type="InterPro" id="IPR000086">
    <property type="entry name" value="NUDIX_hydrolase_dom"/>
</dbReference>
<dbReference type="PANTHER" id="PTHR43046:SF14">
    <property type="entry name" value="MUTT_NUDIX FAMILY PROTEIN"/>
    <property type="match status" value="1"/>
</dbReference>
<gene>
    <name evidence="5" type="ORF">C4544_05440</name>
</gene>